<feature type="transmembrane region" description="Helical" evidence="1">
    <location>
        <begin position="75"/>
        <end position="97"/>
    </location>
</feature>
<proteinExistence type="predicted"/>
<dbReference type="RefSeq" id="WP_061804907.1">
    <property type="nucleotide sequence ID" value="NZ_FOXX01000012.1"/>
</dbReference>
<feature type="transmembrane region" description="Helical" evidence="1">
    <location>
        <begin position="109"/>
        <end position="127"/>
    </location>
</feature>
<evidence type="ECO:0000256" key="1">
    <source>
        <dbReference type="SAM" id="Phobius"/>
    </source>
</evidence>
<keyword evidence="1" id="KW-1133">Transmembrane helix</keyword>
<dbReference type="InterPro" id="IPR038728">
    <property type="entry name" value="YkvI-like"/>
</dbReference>
<feature type="transmembrane region" description="Helical" evidence="1">
    <location>
        <begin position="7"/>
        <end position="24"/>
    </location>
</feature>
<accession>A0A1I6BPL9</accession>
<dbReference type="PANTHER" id="PTHR37814:SF1">
    <property type="entry name" value="MEMBRANE PROTEIN"/>
    <property type="match status" value="1"/>
</dbReference>
<reference evidence="2 3" key="1">
    <citation type="submission" date="2016-10" db="EMBL/GenBank/DDBJ databases">
        <authorList>
            <person name="Varghese N."/>
            <person name="Submissions S."/>
        </authorList>
    </citation>
    <scope>NUCLEOTIDE SEQUENCE [LARGE SCALE GENOMIC DNA]</scope>
    <source>
        <strain evidence="2 3">DSM 13796</strain>
    </source>
</reference>
<organism evidence="2 3">
    <name type="scientific">Priestia endophytica DSM 13796</name>
    <dbReference type="NCBI Taxonomy" id="1121089"/>
    <lineage>
        <taxon>Bacteria</taxon>
        <taxon>Bacillati</taxon>
        <taxon>Bacillota</taxon>
        <taxon>Bacilli</taxon>
        <taxon>Bacillales</taxon>
        <taxon>Bacillaceae</taxon>
        <taxon>Priestia</taxon>
    </lineage>
</organism>
<feature type="transmembrane region" description="Helical" evidence="1">
    <location>
        <begin position="288"/>
        <end position="309"/>
    </location>
</feature>
<keyword evidence="1" id="KW-0812">Transmembrane</keyword>
<evidence type="ECO:0000313" key="2">
    <source>
        <dbReference type="EMBL" id="SFQ82882.1"/>
    </source>
</evidence>
<keyword evidence="1" id="KW-0472">Membrane</keyword>
<dbReference type="GeneID" id="93712522"/>
<dbReference type="Proteomes" id="UP000182762">
    <property type="component" value="Unassembled WGS sequence"/>
</dbReference>
<feature type="transmembrane region" description="Helical" evidence="1">
    <location>
        <begin position="176"/>
        <end position="194"/>
    </location>
</feature>
<name>A0A1I6BPL9_9BACI</name>
<protein>
    <submittedName>
        <fullName evidence="2">Uncharacterized membrane protein YkvI</fullName>
    </submittedName>
</protein>
<sequence>MWKSGFQWIFLIMGTIIGAGYASGRELWQFFGKESGLAIVLFTIIFSLCCYTIMKVSYEQKTEHFMPLLEKLVGARWASIYDILIMLYLFTTTVVMLAGGSTSLEAFGFSYWGGMILFCVCIVIIFFKGVQGMITINTLLTPLLILGLLATLLIFIGHDQGVMPLFEKLQRNWPSAFTFTSLNVLSLVAVLAAVGKKIKSIEEIKIASIGSGLIIGFLSFIYNRALLFVESEMSHYEIPLFAIMKSFPYLMSFIMTILLISAIYTTAVSSILGFLARIKEAVGLPLPILAVLLLLIMVPFTMVGFSTLIAVLYPIYGILNLYLLAGILAYPIINRYKSE</sequence>
<gene>
    <name evidence="2" type="ORF">SAMN02745910_03948</name>
</gene>
<dbReference type="PANTHER" id="PTHR37814">
    <property type="entry name" value="CONSERVED MEMBRANE PROTEIN"/>
    <property type="match status" value="1"/>
</dbReference>
<evidence type="ECO:0000313" key="3">
    <source>
        <dbReference type="Proteomes" id="UP000182762"/>
    </source>
</evidence>
<feature type="transmembrane region" description="Helical" evidence="1">
    <location>
        <begin position="206"/>
        <end position="229"/>
    </location>
</feature>
<comment type="caution">
    <text evidence="2">The sequence shown here is derived from an EMBL/GenBank/DDBJ whole genome shotgun (WGS) entry which is preliminary data.</text>
</comment>
<feature type="transmembrane region" description="Helical" evidence="1">
    <location>
        <begin position="139"/>
        <end position="156"/>
    </location>
</feature>
<dbReference type="EMBL" id="FOXX01000012">
    <property type="protein sequence ID" value="SFQ82882.1"/>
    <property type="molecule type" value="Genomic_DNA"/>
</dbReference>
<keyword evidence="3" id="KW-1185">Reference proteome</keyword>
<feature type="transmembrane region" description="Helical" evidence="1">
    <location>
        <begin position="315"/>
        <end position="333"/>
    </location>
</feature>
<feature type="transmembrane region" description="Helical" evidence="1">
    <location>
        <begin position="249"/>
        <end position="276"/>
    </location>
</feature>
<feature type="transmembrane region" description="Helical" evidence="1">
    <location>
        <begin position="36"/>
        <end position="54"/>
    </location>
</feature>